<evidence type="ECO:0000313" key="4">
    <source>
        <dbReference type="Proteomes" id="UP001169458"/>
    </source>
</evidence>
<keyword evidence="1" id="KW-0175">Coiled coil</keyword>
<dbReference type="CDD" id="cd17242">
    <property type="entry name" value="MobM_relaxase"/>
    <property type="match status" value="1"/>
</dbReference>
<evidence type="ECO:0000313" key="3">
    <source>
        <dbReference type="EMBL" id="MDM8324330.1"/>
    </source>
</evidence>
<accession>A0ABT7VDU5</accession>
<reference evidence="3 4" key="1">
    <citation type="submission" date="2023-06" db="EMBL/GenBank/DDBJ databases">
        <authorList>
            <person name="Zeman M."/>
            <person name="Kubasova T."/>
            <person name="Jahodarova E."/>
            <person name="Nykrynova M."/>
            <person name="Rychlik I."/>
        </authorList>
    </citation>
    <scope>NUCLEOTIDE SEQUENCE [LARGE SCALE GENOMIC DNA]</scope>
    <source>
        <strain evidence="3 4">109_WCHN</strain>
    </source>
</reference>
<evidence type="ECO:0000256" key="2">
    <source>
        <dbReference type="SAM" id="MobiDB-lite"/>
    </source>
</evidence>
<feature type="region of interest" description="Disordered" evidence="2">
    <location>
        <begin position="14"/>
        <end position="37"/>
    </location>
</feature>
<dbReference type="NCBIfam" id="NF041497">
    <property type="entry name" value="MobV"/>
    <property type="match status" value="1"/>
</dbReference>
<feature type="compositionally biased region" description="Basic and acidic residues" evidence="2">
    <location>
        <begin position="19"/>
        <end position="37"/>
    </location>
</feature>
<gene>
    <name evidence="3" type="primary">mobV</name>
    <name evidence="3" type="ORF">QUW60_03650</name>
</gene>
<dbReference type="InterPro" id="IPR001668">
    <property type="entry name" value="Mob_Pre"/>
</dbReference>
<dbReference type="Gene3D" id="3.30.930.30">
    <property type="match status" value="1"/>
</dbReference>
<protein>
    <submittedName>
        <fullName evidence="3">MobV family relaxase</fullName>
    </submittedName>
</protein>
<keyword evidence="4" id="KW-1185">Reference proteome</keyword>
<sequence length="430" mass="49899">MGYISIQINKAKGSADTGASDHIERKNTPKNADPTRTHLNRELVQFPDGVSDRTEAISQRIRTAGIKRKITPDQVRAIRIVLSGTHEDMIKVQDEGRLDEWCDDNLQWLHRTFGRENTVSAVLHMDEHTPHIHATVVPIVTGERRKAKRKQTEGRRTYRKKANAVRLCADDLLTRERLVAYHDSYAAAMAKYGLQRGIRGSEARHTTTAQYYRDLKRQTGELEANMRQLQTEQRQAERQLDEVRKEIKSEKLEAAKTEAKAALVAKVGSLLGSNKLKAEREELQQRISALESQNEELVRYIGTMEREHKEERAKFNEYMDKIQRYFPYVEKLLPLVGFCRNTLNFSERVIQELCKLKKVRLKGDFYSPEFNRKFRDENAAFSFEEDKNRKGHYHICVNDIPLVQWFRQKANECRNSLGIASTRQDKGLKM</sequence>
<name>A0ABT7VDU5_9BACE</name>
<proteinExistence type="predicted"/>
<comment type="caution">
    <text evidence="3">The sequence shown here is derived from an EMBL/GenBank/DDBJ whole genome shotgun (WGS) entry which is preliminary data.</text>
</comment>
<feature type="coiled-coil region" evidence="1">
    <location>
        <begin position="212"/>
        <end position="307"/>
    </location>
</feature>
<organism evidence="3 4">
    <name type="scientific">Bacteroides gallinaceum</name>
    <dbReference type="NCBI Taxonomy" id="1462571"/>
    <lineage>
        <taxon>Bacteria</taxon>
        <taxon>Pseudomonadati</taxon>
        <taxon>Bacteroidota</taxon>
        <taxon>Bacteroidia</taxon>
        <taxon>Bacteroidales</taxon>
        <taxon>Bacteroidaceae</taxon>
        <taxon>Bacteroides</taxon>
    </lineage>
</organism>
<dbReference type="Proteomes" id="UP001169458">
    <property type="component" value="Unassembled WGS sequence"/>
</dbReference>
<dbReference type="RefSeq" id="WP_289558494.1">
    <property type="nucleotide sequence ID" value="NZ_JAUDEN010000004.1"/>
</dbReference>
<dbReference type="Pfam" id="PF01076">
    <property type="entry name" value="Mob_Pre"/>
    <property type="match status" value="1"/>
</dbReference>
<evidence type="ECO:0000256" key="1">
    <source>
        <dbReference type="SAM" id="Coils"/>
    </source>
</evidence>
<reference evidence="4" key="2">
    <citation type="submission" date="2023-07" db="EMBL/GenBank/DDBJ databases">
        <title>Identification and characterization of horizontal gene transfer across gut microbiota members of farm animals based on homology search.</title>
        <authorList>
            <person name="Schwarzerova J."/>
            <person name="Nykrynova M."/>
            <person name="Jureckova K."/>
            <person name="Cejkova D."/>
            <person name="Rychlik I."/>
        </authorList>
    </citation>
    <scope>NUCLEOTIDE SEQUENCE [LARGE SCALE GENOMIC DNA]</scope>
    <source>
        <strain evidence="4">109_WCHN</strain>
    </source>
</reference>
<dbReference type="EMBL" id="JAUDEN010000004">
    <property type="protein sequence ID" value="MDM8324330.1"/>
    <property type="molecule type" value="Genomic_DNA"/>
</dbReference>